<comment type="caution">
    <text evidence="2">The sequence shown here is derived from an EMBL/GenBank/DDBJ whole genome shotgun (WGS) entry which is preliminary data.</text>
</comment>
<reference evidence="2" key="1">
    <citation type="submission" date="2019-12" db="EMBL/GenBank/DDBJ databases">
        <title>Genome sequencing and annotation of Brassica cretica.</title>
        <authorList>
            <person name="Studholme D.J."/>
            <person name="Sarris P.F."/>
        </authorList>
    </citation>
    <scope>NUCLEOTIDE SEQUENCE</scope>
    <source>
        <strain evidence="2">PFS-102/07</strain>
        <tissue evidence="2">Leaf</tissue>
    </source>
</reference>
<proteinExistence type="predicted"/>
<feature type="non-terminal residue" evidence="2">
    <location>
        <position position="1"/>
    </location>
</feature>
<feature type="compositionally biased region" description="Basic and acidic residues" evidence="1">
    <location>
        <begin position="1"/>
        <end position="15"/>
    </location>
</feature>
<dbReference type="PANTHER" id="PTHR23054">
    <property type="entry name" value="TERNARY COMPLEX FACTOR MIP1, LEUCINE-ZIPPER-RELATED"/>
    <property type="match status" value="1"/>
</dbReference>
<gene>
    <name evidence="2" type="ORF">F2Q70_00027746</name>
</gene>
<feature type="region of interest" description="Disordered" evidence="1">
    <location>
        <begin position="53"/>
        <end position="78"/>
    </location>
</feature>
<evidence type="ECO:0000256" key="1">
    <source>
        <dbReference type="SAM" id="MobiDB-lite"/>
    </source>
</evidence>
<organism evidence="2">
    <name type="scientific">Brassica cretica</name>
    <name type="common">Mustard</name>
    <dbReference type="NCBI Taxonomy" id="69181"/>
    <lineage>
        <taxon>Eukaryota</taxon>
        <taxon>Viridiplantae</taxon>
        <taxon>Streptophyta</taxon>
        <taxon>Embryophyta</taxon>
        <taxon>Tracheophyta</taxon>
        <taxon>Spermatophyta</taxon>
        <taxon>Magnoliopsida</taxon>
        <taxon>eudicotyledons</taxon>
        <taxon>Gunneridae</taxon>
        <taxon>Pentapetalae</taxon>
        <taxon>rosids</taxon>
        <taxon>malvids</taxon>
        <taxon>Brassicales</taxon>
        <taxon>Brassicaceae</taxon>
        <taxon>Brassiceae</taxon>
        <taxon>Brassica</taxon>
    </lineage>
</organism>
<evidence type="ECO:0000313" key="2">
    <source>
        <dbReference type="EMBL" id="KAF2603933.1"/>
    </source>
</evidence>
<dbReference type="AlphaFoldDB" id="A0A8S9LEN1"/>
<sequence length="158" mass="18107">MFSKIGDSRRRDAEVKCPSGLVTSQRPFGPSRSRCKRWRNGDKVWQRPCAAVSWSRWRRSRDEDSRNGENGVMQGSEEAAASAPAARFVGLNQWLKLLLIPRKFRMGDEHQEYSLDHSERLLYFALCSGNHSDPAVKNLLDEPVSFVMVIGEVRHVQY</sequence>
<dbReference type="EMBL" id="QGKY02000094">
    <property type="protein sequence ID" value="KAF2603933.1"/>
    <property type="molecule type" value="Genomic_DNA"/>
</dbReference>
<protein>
    <submittedName>
        <fullName evidence="2">Uncharacterized protein</fullName>
    </submittedName>
</protein>
<dbReference type="PANTHER" id="PTHR23054:SF66">
    <property type="entry name" value="DUF547 DOMAIN-CONTAINING PROTEIN"/>
    <property type="match status" value="1"/>
</dbReference>
<accession>A0A8S9LEN1</accession>
<feature type="region of interest" description="Disordered" evidence="1">
    <location>
        <begin position="1"/>
        <end position="34"/>
    </location>
</feature>
<name>A0A8S9LEN1_BRACR</name>